<feature type="compositionally biased region" description="Low complexity" evidence="7">
    <location>
        <begin position="23"/>
        <end position="58"/>
    </location>
</feature>
<dbReference type="PANTHER" id="PTHR47966:SF51">
    <property type="entry name" value="BETA-SITE APP-CLEAVING ENZYME, ISOFORM A-RELATED"/>
    <property type="match status" value="1"/>
</dbReference>
<protein>
    <submittedName>
        <fullName evidence="9">Eukaryotic aspartyl protease, putative</fullName>
    </submittedName>
</protein>
<evidence type="ECO:0000256" key="3">
    <source>
        <dbReference type="ARBA" id="ARBA00022750"/>
    </source>
</evidence>
<reference evidence="9" key="1">
    <citation type="submission" date="2013-10" db="EMBL/GenBank/DDBJ databases">
        <title>Genomic analysis of the causative agents of coccidiosis in chickens.</title>
        <authorList>
            <person name="Reid A.J."/>
            <person name="Blake D."/>
            <person name="Billington K."/>
            <person name="Browne H."/>
            <person name="Dunn M."/>
            <person name="Hung S."/>
            <person name="Kawahara F."/>
            <person name="Miranda-Saavedra D."/>
            <person name="Mourier T."/>
            <person name="Nagra H."/>
            <person name="Otto T.D."/>
            <person name="Rawlings N."/>
            <person name="Sanchez A."/>
            <person name="Sanders M."/>
            <person name="Subramaniam C."/>
            <person name="Tay Y."/>
            <person name="Dear P."/>
            <person name="Doerig C."/>
            <person name="Gruber A."/>
            <person name="Parkinson J."/>
            <person name="Shirley M."/>
            <person name="Wan K.L."/>
            <person name="Berriman M."/>
            <person name="Tomley F."/>
            <person name="Pain A."/>
        </authorList>
    </citation>
    <scope>NUCLEOTIDE SEQUENCE</scope>
    <source>
        <strain evidence="9">Houghton</strain>
    </source>
</reference>
<feature type="region of interest" description="Disordered" evidence="7">
    <location>
        <begin position="1"/>
        <end position="73"/>
    </location>
</feature>
<dbReference type="SUPFAM" id="SSF50630">
    <property type="entry name" value="Acid proteases"/>
    <property type="match status" value="1"/>
</dbReference>
<evidence type="ECO:0000256" key="7">
    <source>
        <dbReference type="SAM" id="MobiDB-lite"/>
    </source>
</evidence>
<dbReference type="EMBL" id="HG670981">
    <property type="protein sequence ID" value="CDI79171.1"/>
    <property type="molecule type" value="Genomic_DNA"/>
</dbReference>
<dbReference type="VEuPathDB" id="ToxoDB:EAH_00040690"/>
<evidence type="ECO:0000259" key="8">
    <source>
        <dbReference type="PROSITE" id="PS51767"/>
    </source>
</evidence>
<evidence type="ECO:0000256" key="4">
    <source>
        <dbReference type="ARBA" id="ARBA00022801"/>
    </source>
</evidence>
<dbReference type="PRINTS" id="PR00792">
    <property type="entry name" value="PEPSIN"/>
</dbReference>
<evidence type="ECO:0000313" key="9">
    <source>
        <dbReference type="EMBL" id="CDI79171.1"/>
    </source>
</evidence>
<evidence type="ECO:0000256" key="5">
    <source>
        <dbReference type="PIRSR" id="PIRSR601461-2"/>
    </source>
</evidence>
<dbReference type="AlphaFoldDB" id="U6GFZ9"/>
<dbReference type="GO" id="GO:0006508">
    <property type="term" value="P:proteolysis"/>
    <property type="evidence" value="ECO:0007669"/>
    <property type="project" value="UniProtKB-KW"/>
</dbReference>
<proteinExistence type="inferred from homology"/>
<dbReference type="RefSeq" id="XP_013250677.1">
    <property type="nucleotide sequence ID" value="XM_013395223.1"/>
</dbReference>
<feature type="domain" description="Peptidase A1" evidence="8">
    <location>
        <begin position="173"/>
        <end position="470"/>
    </location>
</feature>
<feature type="disulfide bond" evidence="5">
    <location>
        <begin position="240"/>
        <end position="245"/>
    </location>
</feature>
<dbReference type="PANTHER" id="PTHR47966">
    <property type="entry name" value="BETA-SITE APP-CLEAVING ENZYME, ISOFORM A-RELATED"/>
    <property type="match status" value="1"/>
</dbReference>
<dbReference type="CDD" id="cd05471">
    <property type="entry name" value="pepsin_like"/>
    <property type="match status" value="1"/>
</dbReference>
<dbReference type="InterPro" id="IPR001969">
    <property type="entry name" value="Aspartic_peptidase_AS"/>
</dbReference>
<dbReference type="Gene3D" id="2.60.40.1960">
    <property type="match status" value="1"/>
</dbReference>
<evidence type="ECO:0000256" key="6">
    <source>
        <dbReference type="RuleBase" id="RU000454"/>
    </source>
</evidence>
<keyword evidence="10" id="KW-1185">Reference proteome</keyword>
<accession>U6GFZ9</accession>
<evidence type="ECO:0000256" key="2">
    <source>
        <dbReference type="ARBA" id="ARBA00022670"/>
    </source>
</evidence>
<dbReference type="PROSITE" id="PS51767">
    <property type="entry name" value="PEPTIDASE_A1"/>
    <property type="match status" value="1"/>
</dbReference>
<keyword evidence="5" id="KW-1015">Disulfide bond</keyword>
<dbReference type="GeneID" id="25272139"/>
<dbReference type="OrthoDB" id="771136at2759"/>
<dbReference type="InterPro" id="IPR021109">
    <property type="entry name" value="Peptidase_aspartic_dom_sf"/>
</dbReference>
<dbReference type="Pfam" id="PF00026">
    <property type="entry name" value="Asp"/>
    <property type="match status" value="2"/>
</dbReference>
<dbReference type="Gene3D" id="2.40.70.10">
    <property type="entry name" value="Acid Proteases"/>
    <property type="match status" value="3"/>
</dbReference>
<organism evidence="9 10">
    <name type="scientific">Eimeria acervulina</name>
    <name type="common">Coccidian parasite</name>
    <dbReference type="NCBI Taxonomy" id="5801"/>
    <lineage>
        <taxon>Eukaryota</taxon>
        <taxon>Sar</taxon>
        <taxon>Alveolata</taxon>
        <taxon>Apicomplexa</taxon>
        <taxon>Conoidasida</taxon>
        <taxon>Coccidia</taxon>
        <taxon>Eucoccidiorida</taxon>
        <taxon>Eimeriorina</taxon>
        <taxon>Eimeriidae</taxon>
        <taxon>Eimeria</taxon>
    </lineage>
</organism>
<keyword evidence="3 6" id="KW-0064">Aspartyl protease</keyword>
<keyword evidence="2 6" id="KW-0645">Protease</keyword>
<reference evidence="9" key="2">
    <citation type="submission" date="2013-10" db="EMBL/GenBank/DDBJ databases">
        <authorList>
            <person name="Aslett M."/>
        </authorList>
    </citation>
    <scope>NUCLEOTIDE SEQUENCE</scope>
    <source>
        <strain evidence="9">Houghton</strain>
    </source>
</reference>
<evidence type="ECO:0000313" key="10">
    <source>
        <dbReference type="Proteomes" id="UP000018050"/>
    </source>
</evidence>
<keyword evidence="4 6" id="KW-0378">Hydrolase</keyword>
<dbReference type="InterPro" id="IPR001461">
    <property type="entry name" value="Aspartic_peptidase_A1"/>
</dbReference>
<dbReference type="GO" id="GO:0004190">
    <property type="term" value="F:aspartic-type endopeptidase activity"/>
    <property type="evidence" value="ECO:0007669"/>
    <property type="project" value="UniProtKB-KW"/>
</dbReference>
<name>U6GFZ9_EIMAC</name>
<sequence>MFKSARRFCLQSHRSKTSALTLQQQKHQQKQQQQQYKLQQQQQHQQQQHQQQRQQQYHNHQHHEQQQQQHEQQEQQHFLFVEIVLGRREGPAASVCMAGMNRFTMPMTRAVSLIDGEDSAFAALEKNHSAFLNTRTTFFMKRGEGPFGALGNKLGQTSAAAAAAADAAAADAPAAPLSFLQHPAQPAATLELGLAQTSVPILQLKDSQFCGMLGIGTPPQWVRPIFDTGSTNLWVVSSRCTDETCVKVTRFDPSKSSTFSLTSPPVHLDITFGFPDMSSTGATPIYDNMLQQANVEKSEFAFYVAKDSPVSAIFFGGVDPRFFEPPIHMFPVVREHYWEVELDAIYVGDKKFCCAEGTKNYVIVDSGTSFNTLPSDEMESFLEMIPSQECGEDDSFLEQYPDITYIIGGVGFVLEPQDYLVGIARAVHSEENKAYLQQVADSYPINIGNSSASEDLLAVRRSTNAPMQAAALQEDNAIRAEHTTRI</sequence>
<comment type="similarity">
    <text evidence="1 6">Belongs to the peptidase A1 family.</text>
</comment>
<dbReference type="InterPro" id="IPR033121">
    <property type="entry name" value="PEPTIDASE_A1"/>
</dbReference>
<dbReference type="InterPro" id="IPR034164">
    <property type="entry name" value="Pepsin-like_dom"/>
</dbReference>
<dbReference type="Proteomes" id="UP000018050">
    <property type="component" value="Unassembled WGS sequence"/>
</dbReference>
<gene>
    <name evidence="9" type="ORF">EAH_00040690</name>
</gene>
<dbReference type="PROSITE" id="PS00141">
    <property type="entry name" value="ASP_PROTEASE"/>
    <property type="match status" value="1"/>
</dbReference>
<evidence type="ECO:0000256" key="1">
    <source>
        <dbReference type="ARBA" id="ARBA00007447"/>
    </source>
</evidence>